<feature type="signal peptide" evidence="2">
    <location>
        <begin position="1"/>
        <end position="17"/>
    </location>
</feature>
<accession>A0ABT6WMV3</accession>
<sequence>MRIVARCLAAAMLVTLAACSTGTAGPPAPASSMSEADLLAIGKELVQCMRDNGLPDIPDPYVEKNRLKLPDGEQKVMEEKYTEQQFDTAEQACQSVADKLPQGAIESGEKEAGGPPGPGDVEALTRFAECIRQNGVPEWPDPAADGRFPLRGTPLEKENPEDSPRLKGALDACQNLWGGGISIS</sequence>
<dbReference type="RefSeq" id="WP_282761895.1">
    <property type="nucleotide sequence ID" value="NZ_JASCTH010000013.1"/>
</dbReference>
<evidence type="ECO:0000313" key="3">
    <source>
        <dbReference type="EMBL" id="MDI6101061.1"/>
    </source>
</evidence>
<keyword evidence="2" id="KW-0732">Signal</keyword>
<dbReference type="EMBL" id="JASCTH010000013">
    <property type="protein sequence ID" value="MDI6101061.1"/>
    <property type="molecule type" value="Genomic_DNA"/>
</dbReference>
<proteinExistence type="predicted"/>
<keyword evidence="4" id="KW-1185">Reference proteome</keyword>
<evidence type="ECO:0000256" key="1">
    <source>
        <dbReference type="SAM" id="MobiDB-lite"/>
    </source>
</evidence>
<protein>
    <recommendedName>
        <fullName evidence="5">Lipoprotein</fullName>
    </recommendedName>
</protein>
<organism evidence="3 4">
    <name type="scientific">Actinoplanes sandaracinus</name>
    <dbReference type="NCBI Taxonomy" id="3045177"/>
    <lineage>
        <taxon>Bacteria</taxon>
        <taxon>Bacillati</taxon>
        <taxon>Actinomycetota</taxon>
        <taxon>Actinomycetes</taxon>
        <taxon>Micromonosporales</taxon>
        <taxon>Micromonosporaceae</taxon>
        <taxon>Actinoplanes</taxon>
    </lineage>
</organism>
<gene>
    <name evidence="3" type="ORF">QLQ12_20825</name>
</gene>
<reference evidence="3 4" key="1">
    <citation type="submission" date="2023-05" db="EMBL/GenBank/DDBJ databases">
        <title>Actinoplanes sp. NEAU-A12 genome sequencing.</title>
        <authorList>
            <person name="Wang Z.-S."/>
        </authorList>
    </citation>
    <scope>NUCLEOTIDE SEQUENCE [LARGE SCALE GENOMIC DNA]</scope>
    <source>
        <strain evidence="3 4">NEAU-A12</strain>
    </source>
</reference>
<dbReference type="Proteomes" id="UP001241758">
    <property type="component" value="Unassembled WGS sequence"/>
</dbReference>
<dbReference type="PROSITE" id="PS51257">
    <property type="entry name" value="PROKAR_LIPOPROTEIN"/>
    <property type="match status" value="1"/>
</dbReference>
<feature type="region of interest" description="Disordered" evidence="1">
    <location>
        <begin position="136"/>
        <end position="166"/>
    </location>
</feature>
<evidence type="ECO:0008006" key="5">
    <source>
        <dbReference type="Google" id="ProtNLM"/>
    </source>
</evidence>
<evidence type="ECO:0000313" key="4">
    <source>
        <dbReference type="Proteomes" id="UP001241758"/>
    </source>
</evidence>
<feature type="chain" id="PRO_5045722706" description="Lipoprotein" evidence="2">
    <location>
        <begin position="18"/>
        <end position="184"/>
    </location>
</feature>
<feature type="compositionally biased region" description="Basic and acidic residues" evidence="1">
    <location>
        <begin position="154"/>
        <end position="165"/>
    </location>
</feature>
<comment type="caution">
    <text evidence="3">The sequence shown here is derived from an EMBL/GenBank/DDBJ whole genome shotgun (WGS) entry which is preliminary data.</text>
</comment>
<evidence type="ECO:0000256" key="2">
    <source>
        <dbReference type="SAM" id="SignalP"/>
    </source>
</evidence>
<name>A0ABT6WMV3_9ACTN</name>